<dbReference type="Proteomes" id="UP000609064">
    <property type="component" value="Unassembled WGS sequence"/>
</dbReference>
<evidence type="ECO:0000313" key="1">
    <source>
        <dbReference type="EMBL" id="GGD74057.1"/>
    </source>
</evidence>
<protein>
    <submittedName>
        <fullName evidence="1">Uncharacterized protein</fullName>
    </submittedName>
</protein>
<evidence type="ECO:0000313" key="2">
    <source>
        <dbReference type="Proteomes" id="UP000609064"/>
    </source>
</evidence>
<dbReference type="EMBL" id="BMKK01000010">
    <property type="protein sequence ID" value="GGD74057.1"/>
    <property type="molecule type" value="Genomic_DNA"/>
</dbReference>
<sequence>MKNTPKILVLLVLTLFVSSCFKKLKEDLTPSGSATLIANGTSVNLGTPTAVTLLGVVTIEANKDKSGYTILLNKADIKAGKTYDLKSSTGVFTFLHDGTYYSPSTGTLEITKFTDNKVVEGKFSFEGNAVGSTSKKMTASGTFSVNIIL</sequence>
<organism evidence="1 2">
    <name type="scientific">Emticicia aquatilis</name>
    <dbReference type="NCBI Taxonomy" id="1537369"/>
    <lineage>
        <taxon>Bacteria</taxon>
        <taxon>Pseudomonadati</taxon>
        <taxon>Bacteroidota</taxon>
        <taxon>Cytophagia</taxon>
        <taxon>Cytophagales</taxon>
        <taxon>Leadbetterellaceae</taxon>
        <taxon>Emticicia</taxon>
    </lineage>
</organism>
<reference evidence="1" key="1">
    <citation type="journal article" date="2014" name="Int. J. Syst. Evol. Microbiol.">
        <title>Complete genome sequence of Corynebacterium casei LMG S-19264T (=DSM 44701T), isolated from a smear-ripened cheese.</title>
        <authorList>
            <consortium name="US DOE Joint Genome Institute (JGI-PGF)"/>
            <person name="Walter F."/>
            <person name="Albersmeier A."/>
            <person name="Kalinowski J."/>
            <person name="Ruckert C."/>
        </authorList>
    </citation>
    <scope>NUCLEOTIDE SEQUENCE</scope>
    <source>
        <strain evidence="1">CGMCC 1.15958</strain>
    </source>
</reference>
<accession>A0A916Z3A2</accession>
<name>A0A916Z3A2_9BACT</name>
<keyword evidence="2" id="KW-1185">Reference proteome</keyword>
<reference evidence="1" key="2">
    <citation type="submission" date="2020-09" db="EMBL/GenBank/DDBJ databases">
        <authorList>
            <person name="Sun Q."/>
            <person name="Zhou Y."/>
        </authorList>
    </citation>
    <scope>NUCLEOTIDE SEQUENCE</scope>
    <source>
        <strain evidence="1">CGMCC 1.15958</strain>
    </source>
</reference>
<proteinExistence type="predicted"/>
<gene>
    <name evidence="1" type="ORF">GCM10011514_42680</name>
</gene>
<dbReference type="AlphaFoldDB" id="A0A916Z3A2"/>
<comment type="caution">
    <text evidence="1">The sequence shown here is derived from an EMBL/GenBank/DDBJ whole genome shotgun (WGS) entry which is preliminary data.</text>
</comment>
<dbReference type="PROSITE" id="PS51257">
    <property type="entry name" value="PROKAR_LIPOPROTEIN"/>
    <property type="match status" value="1"/>
</dbReference>
<dbReference type="RefSeq" id="WP_188769197.1">
    <property type="nucleotide sequence ID" value="NZ_BMKK01000010.1"/>
</dbReference>